<keyword evidence="3" id="KW-1185">Reference proteome</keyword>
<proteinExistence type="predicted"/>
<sequence>MLPARGLPPLPPLSRLLRARPLLRLPLLLGYHAHLCAFCRQAYGSQPTKRCLLTRLFKFSGNGVDWGKISPPMLDLQKLPQTEATHPVPDGCVTGRAKDPRAKP</sequence>
<evidence type="ECO:0000256" key="1">
    <source>
        <dbReference type="SAM" id="MobiDB-lite"/>
    </source>
</evidence>
<protein>
    <submittedName>
        <fullName evidence="2">Uncharacterized protein</fullName>
    </submittedName>
</protein>
<reference evidence="2" key="1">
    <citation type="submission" date="2020-07" db="EMBL/GenBank/DDBJ databases">
        <title>The High-quality genome of the commercially important snow crab, Chionoecetes opilio.</title>
        <authorList>
            <person name="Jeong J.-H."/>
            <person name="Ryu S."/>
        </authorList>
    </citation>
    <scope>NUCLEOTIDE SEQUENCE</scope>
    <source>
        <strain evidence="2">MADBK_172401_WGS</strain>
        <tissue evidence="2">Digestive gland</tissue>
    </source>
</reference>
<evidence type="ECO:0000313" key="3">
    <source>
        <dbReference type="Proteomes" id="UP000770661"/>
    </source>
</evidence>
<comment type="caution">
    <text evidence="2">The sequence shown here is derived from an EMBL/GenBank/DDBJ whole genome shotgun (WGS) entry which is preliminary data.</text>
</comment>
<accession>A0A8J4YRU3</accession>
<dbReference type="Proteomes" id="UP000770661">
    <property type="component" value="Unassembled WGS sequence"/>
</dbReference>
<dbReference type="AlphaFoldDB" id="A0A8J4YRU3"/>
<evidence type="ECO:0000313" key="2">
    <source>
        <dbReference type="EMBL" id="KAG0725525.1"/>
    </source>
</evidence>
<feature type="region of interest" description="Disordered" evidence="1">
    <location>
        <begin position="80"/>
        <end position="104"/>
    </location>
</feature>
<name>A0A8J4YRU3_CHIOP</name>
<dbReference type="EMBL" id="JACEEZ010005577">
    <property type="protein sequence ID" value="KAG0725525.1"/>
    <property type="molecule type" value="Genomic_DNA"/>
</dbReference>
<organism evidence="2 3">
    <name type="scientific">Chionoecetes opilio</name>
    <name type="common">Atlantic snow crab</name>
    <name type="synonym">Cancer opilio</name>
    <dbReference type="NCBI Taxonomy" id="41210"/>
    <lineage>
        <taxon>Eukaryota</taxon>
        <taxon>Metazoa</taxon>
        <taxon>Ecdysozoa</taxon>
        <taxon>Arthropoda</taxon>
        <taxon>Crustacea</taxon>
        <taxon>Multicrustacea</taxon>
        <taxon>Malacostraca</taxon>
        <taxon>Eumalacostraca</taxon>
        <taxon>Eucarida</taxon>
        <taxon>Decapoda</taxon>
        <taxon>Pleocyemata</taxon>
        <taxon>Brachyura</taxon>
        <taxon>Eubrachyura</taxon>
        <taxon>Majoidea</taxon>
        <taxon>Majidae</taxon>
        <taxon>Chionoecetes</taxon>
    </lineage>
</organism>
<gene>
    <name evidence="2" type="ORF">GWK47_038461</name>
</gene>